<evidence type="ECO:0000313" key="2">
    <source>
        <dbReference type="Proteomes" id="UP000195521"/>
    </source>
</evidence>
<reference evidence="2" key="1">
    <citation type="submission" date="2017-04" db="EMBL/GenBank/DDBJ databases">
        <title>Plasmodium gonderi genome.</title>
        <authorList>
            <person name="Arisue N."/>
            <person name="Honma H."/>
            <person name="Kawai S."/>
            <person name="Tougan T."/>
            <person name="Tanabe K."/>
            <person name="Horii T."/>
        </authorList>
    </citation>
    <scope>NUCLEOTIDE SEQUENCE [LARGE SCALE GENOMIC DNA]</scope>
    <source>
        <strain evidence="2">ATCC 30045</strain>
    </source>
</reference>
<dbReference type="Proteomes" id="UP000195521">
    <property type="component" value="Unassembled WGS sequence"/>
</dbReference>
<dbReference type="AlphaFoldDB" id="A0A1Y1JUU7"/>
<dbReference type="RefSeq" id="XP_028547111.1">
    <property type="nucleotide sequence ID" value="XM_028691310.1"/>
</dbReference>
<dbReference type="EMBL" id="BDQF01000386">
    <property type="protein sequence ID" value="GAW84522.1"/>
    <property type="molecule type" value="Genomic_DNA"/>
</dbReference>
<gene>
    <name evidence="1" type="ORF">PGO_003425</name>
</gene>
<accession>A0A1Y1JUU7</accession>
<protein>
    <submittedName>
        <fullName evidence="1">Variable surface protein</fullName>
    </submittedName>
</protein>
<dbReference type="GeneID" id="39745330"/>
<keyword evidence="2" id="KW-1185">Reference proteome</keyword>
<proteinExistence type="predicted"/>
<feature type="non-terminal residue" evidence="1">
    <location>
        <position position="193"/>
    </location>
</feature>
<comment type="caution">
    <text evidence="1">The sequence shown here is derived from an EMBL/GenBank/DDBJ whole genome shotgun (WGS) entry which is preliminary data.</text>
</comment>
<organism evidence="1 2">
    <name type="scientific">Plasmodium gonderi</name>
    <dbReference type="NCBI Taxonomy" id="77519"/>
    <lineage>
        <taxon>Eukaryota</taxon>
        <taxon>Sar</taxon>
        <taxon>Alveolata</taxon>
        <taxon>Apicomplexa</taxon>
        <taxon>Aconoidasida</taxon>
        <taxon>Haemosporida</taxon>
        <taxon>Plasmodiidae</taxon>
        <taxon>Plasmodium</taxon>
        <taxon>Plasmodium (Plasmodium)</taxon>
    </lineage>
</organism>
<sequence length="193" mass="23169">MILQGDVPLHILFTKYEKAIHAINNKRAITLWKNDCDTIKINTSIGFNPYVTVMCCQAMEYLKEVYDKKGNSLDKFAFEYLYYWIYTYKRKNILESEEIKKIYMEFINLFKEKIYDNTEVYDFKEYSITDEELQKLNNLYEMHKSIILIKDKCKNNKNPEYCNTVKNIIEEFYLQGTVNPRETCSPKELNNCK</sequence>
<name>A0A1Y1JUU7_PLAGO</name>
<evidence type="ECO:0000313" key="1">
    <source>
        <dbReference type="EMBL" id="GAW84522.1"/>
    </source>
</evidence>